<dbReference type="GO" id="GO:0000287">
    <property type="term" value="F:magnesium ion binding"/>
    <property type="evidence" value="ECO:0007669"/>
    <property type="project" value="TreeGrafter"/>
</dbReference>
<dbReference type="OrthoDB" id="9803416at2"/>
<dbReference type="InterPro" id="IPR045861">
    <property type="entry name" value="CorA_cytoplasmic_dom"/>
</dbReference>
<feature type="transmembrane region" description="Helical" evidence="8">
    <location>
        <begin position="296"/>
        <end position="316"/>
    </location>
</feature>
<dbReference type="NCBIfam" id="TIGR00383">
    <property type="entry name" value="corA"/>
    <property type="match status" value="1"/>
</dbReference>
<dbReference type="Gene3D" id="3.30.460.20">
    <property type="entry name" value="CorA soluble domain-like"/>
    <property type="match status" value="1"/>
</dbReference>
<keyword evidence="10" id="KW-1185">Reference proteome</keyword>
<evidence type="ECO:0000256" key="5">
    <source>
        <dbReference type="ARBA" id="ARBA00022692"/>
    </source>
</evidence>
<dbReference type="GO" id="GO:0015095">
    <property type="term" value="F:magnesium ion transmembrane transporter activity"/>
    <property type="evidence" value="ECO:0007669"/>
    <property type="project" value="UniProtKB-UniRule"/>
</dbReference>
<dbReference type="PANTHER" id="PTHR46494">
    <property type="entry name" value="CORA FAMILY METAL ION TRANSPORTER (EUROFUNG)"/>
    <property type="match status" value="1"/>
</dbReference>
<evidence type="ECO:0000313" key="9">
    <source>
        <dbReference type="EMBL" id="RDY58605.1"/>
    </source>
</evidence>
<name>A0A371JMZ1_9FLAO</name>
<dbReference type="PANTHER" id="PTHR46494:SF1">
    <property type="entry name" value="CORA FAMILY METAL ION TRANSPORTER (EUROFUNG)"/>
    <property type="match status" value="1"/>
</dbReference>
<dbReference type="CDD" id="cd12828">
    <property type="entry name" value="TmCorA-like_1"/>
    <property type="match status" value="1"/>
</dbReference>
<keyword evidence="8" id="KW-0460">Magnesium</keyword>
<keyword evidence="4 8" id="KW-1003">Cell membrane</keyword>
<keyword evidence="6 8" id="KW-1133">Transmembrane helix</keyword>
<organism evidence="9 10">
    <name type="scientific">Flagellimonas nanhaiensis</name>
    <dbReference type="NCBI Taxonomy" id="2292706"/>
    <lineage>
        <taxon>Bacteria</taxon>
        <taxon>Pseudomonadati</taxon>
        <taxon>Bacteroidota</taxon>
        <taxon>Flavobacteriia</taxon>
        <taxon>Flavobacteriales</taxon>
        <taxon>Flavobacteriaceae</taxon>
        <taxon>Flagellimonas</taxon>
    </lineage>
</organism>
<accession>A0A371JMZ1</accession>
<dbReference type="InterPro" id="IPR045863">
    <property type="entry name" value="CorA_TM1_TM2"/>
</dbReference>
<keyword evidence="7 8" id="KW-0472">Membrane</keyword>
<dbReference type="Proteomes" id="UP000261828">
    <property type="component" value="Unassembled WGS sequence"/>
</dbReference>
<dbReference type="SUPFAM" id="SSF144083">
    <property type="entry name" value="Magnesium transport protein CorA, transmembrane region"/>
    <property type="match status" value="1"/>
</dbReference>
<comment type="similarity">
    <text evidence="2 8">Belongs to the CorA metal ion transporter (MIT) (TC 1.A.35) family.</text>
</comment>
<evidence type="ECO:0000256" key="3">
    <source>
        <dbReference type="ARBA" id="ARBA00022448"/>
    </source>
</evidence>
<dbReference type="GO" id="GO:0050897">
    <property type="term" value="F:cobalt ion binding"/>
    <property type="evidence" value="ECO:0007669"/>
    <property type="project" value="TreeGrafter"/>
</dbReference>
<evidence type="ECO:0000256" key="6">
    <source>
        <dbReference type="ARBA" id="ARBA00022989"/>
    </source>
</evidence>
<dbReference type="GO" id="GO:0005886">
    <property type="term" value="C:plasma membrane"/>
    <property type="evidence" value="ECO:0007669"/>
    <property type="project" value="UniProtKB-SubCell"/>
</dbReference>
<sequence>MGRRSKNIKKSLGQAPGTIIYTGNKENTELFIDVFDYNVDFFEENKLGTIEDAYKYVDSEPITWININGLNHVEAIGKIGDYCKLHPLILEDIANTHQRPKIDEYDEYLFLVLKMLHFNGEGELHIEHVSFVLGKDYVLTFQEAEGDVFDPVRNRLRNAKGRIRANGADYLLYALMDAAVDNYFILIEAIAEKIETLEDALFEDKPNDDIVYEIQVLKKEILRIKRAVSPLREVVNRLEKGGHKYISERTQFYLRDLYDHIIQVSESVEIYREMIWGLMDMHMTTLGNKMNQIMKVLTIVASIFIPLTFLAGVYGMNFEYIPELKFKYGYFILWGVMVLIFAALFYYFRRKKWL</sequence>
<comment type="caution">
    <text evidence="9">The sequence shown here is derived from an EMBL/GenBank/DDBJ whole genome shotgun (WGS) entry which is preliminary data.</text>
</comment>
<feature type="transmembrane region" description="Helical" evidence="8">
    <location>
        <begin position="328"/>
        <end position="348"/>
    </location>
</feature>
<keyword evidence="5 8" id="KW-0812">Transmembrane</keyword>
<evidence type="ECO:0000256" key="1">
    <source>
        <dbReference type="ARBA" id="ARBA00004651"/>
    </source>
</evidence>
<comment type="function">
    <text evidence="8">Mediates influx of magnesium ions.</text>
</comment>
<dbReference type="GO" id="GO:0015087">
    <property type="term" value="F:cobalt ion transmembrane transporter activity"/>
    <property type="evidence" value="ECO:0007669"/>
    <property type="project" value="UniProtKB-UniRule"/>
</dbReference>
<reference evidence="9 10" key="1">
    <citation type="submission" date="2018-08" db="EMBL/GenBank/DDBJ databases">
        <title>Muricauda nanhaiensis sp. nov., isolated from seawater of the South China Sea.</title>
        <authorList>
            <person name="Dang Y."/>
        </authorList>
    </citation>
    <scope>NUCLEOTIDE SEQUENCE [LARGE SCALE GENOMIC DNA]</scope>
    <source>
        <strain evidence="9 10">SM1704</strain>
    </source>
</reference>
<keyword evidence="8" id="KW-0406">Ion transport</keyword>
<dbReference type="InterPro" id="IPR002523">
    <property type="entry name" value="MgTranspt_CorA/ZnTranspt_ZntB"/>
</dbReference>
<dbReference type="Gene3D" id="1.20.58.340">
    <property type="entry name" value="Magnesium transport protein CorA, transmembrane region"/>
    <property type="match status" value="2"/>
</dbReference>
<protein>
    <recommendedName>
        <fullName evidence="8">Magnesium transport protein CorA</fullName>
    </recommendedName>
</protein>
<evidence type="ECO:0000256" key="7">
    <source>
        <dbReference type="ARBA" id="ARBA00023136"/>
    </source>
</evidence>
<gene>
    <name evidence="8 9" type="primary">corA</name>
    <name evidence="9" type="ORF">DX873_12990</name>
</gene>
<evidence type="ECO:0000256" key="8">
    <source>
        <dbReference type="RuleBase" id="RU362010"/>
    </source>
</evidence>
<keyword evidence="3 8" id="KW-0813">Transport</keyword>
<dbReference type="Pfam" id="PF01544">
    <property type="entry name" value="CorA"/>
    <property type="match status" value="1"/>
</dbReference>
<dbReference type="SUPFAM" id="SSF143865">
    <property type="entry name" value="CorA soluble domain-like"/>
    <property type="match status" value="1"/>
</dbReference>
<dbReference type="RefSeq" id="WP_116184926.1">
    <property type="nucleotide sequence ID" value="NZ_QTJX01000003.1"/>
</dbReference>
<evidence type="ECO:0000256" key="2">
    <source>
        <dbReference type="ARBA" id="ARBA00009765"/>
    </source>
</evidence>
<dbReference type="InterPro" id="IPR004488">
    <property type="entry name" value="Mg/Co-transport_prot_CorA"/>
</dbReference>
<dbReference type="AlphaFoldDB" id="A0A371JMZ1"/>
<dbReference type="FunFam" id="1.20.58.340:FF:000012">
    <property type="entry name" value="Magnesium transport protein CorA"/>
    <property type="match status" value="1"/>
</dbReference>
<proteinExistence type="inferred from homology"/>
<evidence type="ECO:0000256" key="4">
    <source>
        <dbReference type="ARBA" id="ARBA00022475"/>
    </source>
</evidence>
<evidence type="ECO:0000313" key="10">
    <source>
        <dbReference type="Proteomes" id="UP000261828"/>
    </source>
</evidence>
<comment type="subcellular location">
    <subcellularLocation>
        <location evidence="1">Cell membrane</location>
        <topology evidence="1">Multi-pass membrane protein</topology>
    </subcellularLocation>
    <subcellularLocation>
        <location evidence="8">Membrane</location>
        <topology evidence="8">Multi-pass membrane protein</topology>
    </subcellularLocation>
</comment>
<dbReference type="EMBL" id="QTJX01000003">
    <property type="protein sequence ID" value="RDY58605.1"/>
    <property type="molecule type" value="Genomic_DNA"/>
</dbReference>